<reference evidence="2" key="1">
    <citation type="submission" date="2019-10" db="EMBL/GenBank/DDBJ databases">
        <title>Conservation and host-specific expression of non-tandemly repeated heterogenous ribosome RNA gene in arbuscular mycorrhizal fungi.</title>
        <authorList>
            <person name="Maeda T."/>
            <person name="Kobayashi Y."/>
            <person name="Nakagawa T."/>
            <person name="Ezawa T."/>
            <person name="Yamaguchi K."/>
            <person name="Bino T."/>
            <person name="Nishimoto Y."/>
            <person name="Shigenobu S."/>
            <person name="Kawaguchi M."/>
        </authorList>
    </citation>
    <scope>NUCLEOTIDE SEQUENCE</scope>
    <source>
        <strain evidence="2">HR1</strain>
    </source>
</reference>
<dbReference type="OrthoDB" id="10261556at2759"/>
<dbReference type="Gene3D" id="3.40.50.300">
    <property type="entry name" value="P-loop containing nucleotide triphosphate hydrolases"/>
    <property type="match status" value="1"/>
</dbReference>
<dbReference type="EMBL" id="BLAL01000203">
    <property type="protein sequence ID" value="GES91483.1"/>
    <property type="molecule type" value="Genomic_DNA"/>
</dbReference>
<comment type="caution">
    <text evidence="2">The sequence shown here is derived from an EMBL/GenBank/DDBJ whole genome shotgun (WGS) entry which is preliminary data.</text>
</comment>
<evidence type="ECO:0000259" key="1">
    <source>
        <dbReference type="Pfam" id="PF00270"/>
    </source>
</evidence>
<protein>
    <submittedName>
        <fullName evidence="2">Bloom syndrome protein homolog isoform X1</fullName>
    </submittedName>
</protein>
<dbReference type="GO" id="GO:0003676">
    <property type="term" value="F:nucleic acid binding"/>
    <property type="evidence" value="ECO:0007669"/>
    <property type="project" value="InterPro"/>
</dbReference>
<feature type="domain" description="DEAD/DEAH-box helicase" evidence="1">
    <location>
        <begin position="4"/>
        <end position="60"/>
    </location>
</feature>
<evidence type="ECO:0000313" key="3">
    <source>
        <dbReference type="Proteomes" id="UP000615446"/>
    </source>
</evidence>
<proteinExistence type="predicted"/>
<dbReference type="GO" id="GO:0005524">
    <property type="term" value="F:ATP binding"/>
    <property type="evidence" value="ECO:0007669"/>
    <property type="project" value="InterPro"/>
</dbReference>
<dbReference type="SUPFAM" id="SSF52540">
    <property type="entry name" value="P-loop containing nucleoside triphosphate hydrolases"/>
    <property type="match status" value="1"/>
</dbReference>
<dbReference type="Proteomes" id="UP000615446">
    <property type="component" value="Unassembled WGS sequence"/>
</dbReference>
<accession>A0A8H3LUF3</accession>
<gene>
    <name evidence="2" type="ORF">RCL2_001829700</name>
</gene>
<evidence type="ECO:0000313" key="2">
    <source>
        <dbReference type="EMBL" id="GES91483.1"/>
    </source>
</evidence>
<dbReference type="InterPro" id="IPR027417">
    <property type="entry name" value="P-loop_NTPase"/>
</dbReference>
<dbReference type="AlphaFoldDB" id="A0A8H3LUF3"/>
<name>A0A8H3LUF3_9GLOM</name>
<sequence>MSFINEKNTLVILLTSSGKTMCWVTPTLISKGLTVIFTPLKVLIDDQIRKLINIKIPCVSLYISTSHPFNYQEKVFDEAYCIVKQEHFCEAQKIQTIMNIQVGDLNVVQNSSFVYFEITFEVQTKSFKERTINEICEQI</sequence>
<organism evidence="2 3">
    <name type="scientific">Rhizophagus clarus</name>
    <dbReference type="NCBI Taxonomy" id="94130"/>
    <lineage>
        <taxon>Eukaryota</taxon>
        <taxon>Fungi</taxon>
        <taxon>Fungi incertae sedis</taxon>
        <taxon>Mucoromycota</taxon>
        <taxon>Glomeromycotina</taxon>
        <taxon>Glomeromycetes</taxon>
        <taxon>Glomerales</taxon>
        <taxon>Glomeraceae</taxon>
        <taxon>Rhizophagus</taxon>
    </lineage>
</organism>
<dbReference type="Pfam" id="PF00270">
    <property type="entry name" value="DEAD"/>
    <property type="match status" value="1"/>
</dbReference>
<dbReference type="InterPro" id="IPR011545">
    <property type="entry name" value="DEAD/DEAH_box_helicase_dom"/>
</dbReference>